<name>A0ACC2AQC4_DIPCM</name>
<gene>
    <name evidence="1" type="ORF">O6H91_20G035200</name>
</gene>
<dbReference type="EMBL" id="CM055111">
    <property type="protein sequence ID" value="KAJ7519347.1"/>
    <property type="molecule type" value="Genomic_DNA"/>
</dbReference>
<comment type="caution">
    <text evidence="1">The sequence shown here is derived from an EMBL/GenBank/DDBJ whole genome shotgun (WGS) entry which is preliminary data.</text>
</comment>
<dbReference type="Proteomes" id="UP001162992">
    <property type="component" value="Chromosome 20"/>
</dbReference>
<accession>A0ACC2AQC4</accession>
<keyword evidence="2" id="KW-1185">Reference proteome</keyword>
<evidence type="ECO:0000313" key="2">
    <source>
        <dbReference type="Proteomes" id="UP001162992"/>
    </source>
</evidence>
<reference evidence="2" key="1">
    <citation type="journal article" date="2024" name="Proc. Natl. Acad. Sci. U.S.A.">
        <title>Extraordinary preservation of gene collinearity over three hundred million years revealed in homosporous lycophytes.</title>
        <authorList>
            <person name="Li C."/>
            <person name="Wickell D."/>
            <person name="Kuo L.Y."/>
            <person name="Chen X."/>
            <person name="Nie B."/>
            <person name="Liao X."/>
            <person name="Peng D."/>
            <person name="Ji J."/>
            <person name="Jenkins J."/>
            <person name="Williams M."/>
            <person name="Shu S."/>
            <person name="Plott C."/>
            <person name="Barry K."/>
            <person name="Rajasekar S."/>
            <person name="Grimwood J."/>
            <person name="Han X."/>
            <person name="Sun S."/>
            <person name="Hou Z."/>
            <person name="He W."/>
            <person name="Dai G."/>
            <person name="Sun C."/>
            <person name="Schmutz J."/>
            <person name="Leebens-Mack J.H."/>
            <person name="Li F.W."/>
            <person name="Wang L."/>
        </authorList>
    </citation>
    <scope>NUCLEOTIDE SEQUENCE [LARGE SCALE GENOMIC DNA]</scope>
    <source>
        <strain evidence="2">cv. PW_Plant_1</strain>
    </source>
</reference>
<sequence>MEAGEWMSLTSAQNIPTKEVKRRFRLSQVKDTWGLGQQHKQHHQIYQIQQQLVQKNVSHHGFHGGGVHPASSTGLMDNFEEIGLIPSIVAPGLSTISQPPAIVYRPIRPSDLEVLREIHEALFPIKYEMDFFLNVVHGRGILSWAAIDTSRSDCQGDELVGFVTARVVKVTESEEADLLGYEVFNMERTLIYVLTLGVVKSYRHHGIASALILEVIEYASSLPTCRAVYLHVISYNRSAILFYKKNSFQSLRRLINFYYINGHHYDAYLYIYYVNGGRSPCSALDLLSAATTFIRSLLTSVVSRFSRNVDAAVQWTRMEKYLEV</sequence>
<organism evidence="1 2">
    <name type="scientific">Diphasiastrum complanatum</name>
    <name type="common">Issler's clubmoss</name>
    <name type="synonym">Lycopodium complanatum</name>
    <dbReference type="NCBI Taxonomy" id="34168"/>
    <lineage>
        <taxon>Eukaryota</taxon>
        <taxon>Viridiplantae</taxon>
        <taxon>Streptophyta</taxon>
        <taxon>Embryophyta</taxon>
        <taxon>Tracheophyta</taxon>
        <taxon>Lycopodiopsida</taxon>
        <taxon>Lycopodiales</taxon>
        <taxon>Lycopodiaceae</taxon>
        <taxon>Lycopodioideae</taxon>
        <taxon>Diphasiastrum</taxon>
    </lineage>
</organism>
<proteinExistence type="predicted"/>
<evidence type="ECO:0000313" key="1">
    <source>
        <dbReference type="EMBL" id="KAJ7519347.1"/>
    </source>
</evidence>
<protein>
    <submittedName>
        <fullName evidence="1">Uncharacterized protein</fullName>
    </submittedName>
</protein>